<evidence type="ECO:0000313" key="12">
    <source>
        <dbReference type="EMBL" id="KAH0933174.1"/>
    </source>
</evidence>
<comment type="pathway">
    <text evidence="3">Protein modification; protein ubiquitination.</text>
</comment>
<dbReference type="SUPFAM" id="SSF54495">
    <property type="entry name" value="UBC-like"/>
    <property type="match status" value="2"/>
</dbReference>
<keyword evidence="13" id="KW-1185">Reference proteome</keyword>
<dbReference type="SMART" id="SM00504">
    <property type="entry name" value="Ubox"/>
    <property type="match status" value="1"/>
</dbReference>
<evidence type="ECO:0000256" key="7">
    <source>
        <dbReference type="PROSITE-ProRule" id="PRU10133"/>
    </source>
</evidence>
<protein>
    <recommendedName>
        <fullName evidence="4">RING-type E3 ubiquitin transferase</fullName>
        <ecNumber evidence="4">2.3.2.27</ecNumber>
    </recommendedName>
</protein>
<dbReference type="Gene3D" id="3.30.200.20">
    <property type="entry name" value="Phosphorylase Kinase, domain 1"/>
    <property type="match status" value="1"/>
</dbReference>
<dbReference type="InterPro" id="IPR013083">
    <property type="entry name" value="Znf_RING/FYVE/PHD"/>
</dbReference>
<evidence type="ECO:0000256" key="5">
    <source>
        <dbReference type="ARBA" id="ARBA00022679"/>
    </source>
</evidence>
<dbReference type="InterPro" id="IPR003613">
    <property type="entry name" value="Ubox_domain"/>
</dbReference>
<dbReference type="SUPFAM" id="SSF56112">
    <property type="entry name" value="Protein kinase-like (PK-like)"/>
    <property type="match status" value="1"/>
</dbReference>
<dbReference type="Gene3D" id="3.10.110.10">
    <property type="entry name" value="Ubiquitin Conjugating Enzyme"/>
    <property type="match status" value="2"/>
</dbReference>
<dbReference type="InterPro" id="IPR016135">
    <property type="entry name" value="UBQ-conjugating_enzyme/RWD"/>
</dbReference>
<feature type="region of interest" description="Disordered" evidence="8">
    <location>
        <begin position="466"/>
        <end position="500"/>
    </location>
</feature>
<feature type="active site" description="Glycyl thioester intermediate" evidence="7">
    <location>
        <position position="310"/>
    </location>
</feature>
<comment type="function">
    <text evidence="2">Functions as an E3 ubiquitin ligase.</text>
</comment>
<feature type="domain" description="U-box" evidence="11">
    <location>
        <begin position="501"/>
        <end position="575"/>
    </location>
</feature>
<comment type="catalytic activity">
    <reaction evidence="1">
        <text>S-ubiquitinyl-[E2 ubiquitin-conjugating enzyme]-L-cysteine + [acceptor protein]-L-lysine = [E2 ubiquitin-conjugating enzyme]-L-cysteine + N(6)-ubiquitinyl-[acceptor protein]-L-lysine.</text>
        <dbReference type="EC" id="2.3.2.27"/>
    </reaction>
</comment>
<comment type="caution">
    <text evidence="12">The sequence shown here is derived from an EMBL/GenBank/DDBJ whole genome shotgun (WGS) entry which is preliminary data.</text>
</comment>
<dbReference type="EC" id="2.3.2.27" evidence="4"/>
<feature type="region of interest" description="Disordered" evidence="8">
    <location>
        <begin position="404"/>
        <end position="437"/>
    </location>
</feature>
<dbReference type="Pfam" id="PF04564">
    <property type="entry name" value="U-box"/>
    <property type="match status" value="1"/>
</dbReference>
<dbReference type="PROSITE" id="PS50011">
    <property type="entry name" value="PROTEIN_KINASE_DOM"/>
    <property type="match status" value="1"/>
</dbReference>
<evidence type="ECO:0000256" key="8">
    <source>
        <dbReference type="SAM" id="MobiDB-lite"/>
    </source>
</evidence>
<dbReference type="SMART" id="SM00212">
    <property type="entry name" value="UBCc"/>
    <property type="match status" value="2"/>
</dbReference>
<evidence type="ECO:0000259" key="11">
    <source>
        <dbReference type="PROSITE" id="PS51698"/>
    </source>
</evidence>
<dbReference type="CDD" id="cd01989">
    <property type="entry name" value="USP_STK_Ubox_N"/>
    <property type="match status" value="1"/>
</dbReference>
<feature type="compositionally biased region" description="Acidic residues" evidence="8">
    <location>
        <begin position="879"/>
        <end position="888"/>
    </location>
</feature>
<dbReference type="InterPro" id="IPR000719">
    <property type="entry name" value="Prot_kinase_dom"/>
</dbReference>
<evidence type="ECO:0000256" key="6">
    <source>
        <dbReference type="ARBA" id="ARBA00022786"/>
    </source>
</evidence>
<accession>A0ABQ8DV11</accession>
<dbReference type="PROSITE" id="PS00183">
    <property type="entry name" value="UBC_1"/>
    <property type="match status" value="2"/>
</dbReference>
<dbReference type="SMART" id="SM00220">
    <property type="entry name" value="S_TKc"/>
    <property type="match status" value="1"/>
</dbReference>
<feature type="compositionally biased region" description="Acidic residues" evidence="8">
    <location>
        <begin position="412"/>
        <end position="421"/>
    </location>
</feature>
<dbReference type="PROSITE" id="PS00109">
    <property type="entry name" value="PROTEIN_KINASE_TYR"/>
    <property type="match status" value="1"/>
</dbReference>
<dbReference type="PANTHER" id="PTHR45647:SF62">
    <property type="entry name" value="U-BOX DOMAIN-CONTAINING PROTEIN 56"/>
    <property type="match status" value="1"/>
</dbReference>
<dbReference type="InterPro" id="IPR000608">
    <property type="entry name" value="UBC"/>
</dbReference>
<dbReference type="Gene3D" id="3.30.40.10">
    <property type="entry name" value="Zinc/RING finger domain, C3HC4 (zinc finger)"/>
    <property type="match status" value="1"/>
</dbReference>
<dbReference type="Gene3D" id="1.10.510.10">
    <property type="entry name" value="Transferase(Phosphotransferase) domain 1"/>
    <property type="match status" value="1"/>
</dbReference>
<evidence type="ECO:0000256" key="4">
    <source>
        <dbReference type="ARBA" id="ARBA00012483"/>
    </source>
</evidence>
<dbReference type="Pfam" id="PF00179">
    <property type="entry name" value="UQ_con"/>
    <property type="match status" value="2"/>
</dbReference>
<feature type="domain" description="UBC core" evidence="10">
    <location>
        <begin position="692"/>
        <end position="840"/>
    </location>
</feature>
<feature type="domain" description="UBC core" evidence="10">
    <location>
        <begin position="219"/>
        <end position="373"/>
    </location>
</feature>
<dbReference type="CDD" id="cd16655">
    <property type="entry name" value="RING-Ubox_WDSUB1-like"/>
    <property type="match status" value="1"/>
</dbReference>
<evidence type="ECO:0000259" key="10">
    <source>
        <dbReference type="PROSITE" id="PS50127"/>
    </source>
</evidence>
<keyword evidence="5" id="KW-0808">Transferase</keyword>
<evidence type="ECO:0000256" key="1">
    <source>
        <dbReference type="ARBA" id="ARBA00000900"/>
    </source>
</evidence>
<proteinExistence type="predicted"/>
<dbReference type="PROSITE" id="PS50127">
    <property type="entry name" value="UBC_2"/>
    <property type="match status" value="2"/>
</dbReference>
<dbReference type="SUPFAM" id="SSF57850">
    <property type="entry name" value="RING/U-box"/>
    <property type="match status" value="1"/>
</dbReference>
<gene>
    <name evidence="12" type="ORF">HID58_010291</name>
</gene>
<feature type="active site" description="Glycyl thioester intermediate" evidence="7">
    <location>
        <position position="777"/>
    </location>
</feature>
<dbReference type="PROSITE" id="PS51698">
    <property type="entry name" value="U_BOX"/>
    <property type="match status" value="1"/>
</dbReference>
<sequence length="908" mass="101962">MGETLYSDVIYVAVNQDVRESKLNLLWTLKTFRVKKLCLLQVHIPFSLNPSSCGLDESEIKAIQESELKTSYDSLYKYRDICTNEGVNEKDVSILLIPGYGVGEEIVKLINQNNIKKLVMGAAANPHYSRGMSITSRKAEYVSQHAPTRCKMWFICKGKLIKTSSGSTDHCIKVVPTHGGRYIQYNVYGQLFEVSRKYVPLVEALVVSAAVNSVNGEKVAIKKIELYVKSSFSGIWIMRTMMSDYKVDTVNDDLHMFYVTFHGPTDSLYEGGVWKIKVELPDAYPYKSPSVGFVNKIYHPNVDESSGAVCLDVINQTWSPMFDLINVFESFLPQLLLYPNPSDPFNGEAASLLMRDRPAYELKVKGSSHSLFFQLASLYSIQPLIDTLVSWTFQEYCKRYAKPEDIGAPEEISSDDDDDDSMSERGSDSDDNDEYVSQHAPTRCKIWFICKGKLIKTREGSFDLGNPSDSFTELHTSTQNPNKGNDPDKDHSVSNGSEADCAPEDYLCPISKDIMRDPHVAADGFTYEAKNIRYWLNIGNNTSPNTGARLAHRDLTPNYTLQNFNKAAFFVSLSGESSSSSILPTIASKLYLHTEAVIFSTTAAVNSVNGEKVAIKKIGLGLILQVIAIKDIFIVYQLLRGLKYVHSANILHRDLRPSNVLLNSKHELKIGDFGLARTTSLTEYKKKKRESDMASPSKRREMDMMKLMMSDYKVDTVNDDLHMFYVTFHGPTDSLYEGGVWKIKVELPDAYPYKSPSVGFVNKIYHPNVDESSGAVCLDVINQTWSPMFDLINVFESFLPQLLLYPNPSDPFNGEAASLLMRDRPAYELKVKGSSHSLFFQLASLYSIQPLIDTLVSWTFQEYCKRYAKPEDIGAPEEISSDDDDDDSMSERGSDSDDNDEVAGKADP</sequence>
<evidence type="ECO:0000313" key="13">
    <source>
        <dbReference type="Proteomes" id="UP000824890"/>
    </source>
</evidence>
<dbReference type="InterPro" id="IPR011009">
    <property type="entry name" value="Kinase-like_dom_sf"/>
</dbReference>
<name>A0ABQ8DV11_BRANA</name>
<organism evidence="12 13">
    <name type="scientific">Brassica napus</name>
    <name type="common">Rape</name>
    <dbReference type="NCBI Taxonomy" id="3708"/>
    <lineage>
        <taxon>Eukaryota</taxon>
        <taxon>Viridiplantae</taxon>
        <taxon>Streptophyta</taxon>
        <taxon>Embryophyta</taxon>
        <taxon>Tracheophyta</taxon>
        <taxon>Spermatophyta</taxon>
        <taxon>Magnoliopsida</taxon>
        <taxon>eudicotyledons</taxon>
        <taxon>Gunneridae</taxon>
        <taxon>Pentapetalae</taxon>
        <taxon>rosids</taxon>
        <taxon>malvids</taxon>
        <taxon>Brassicales</taxon>
        <taxon>Brassicaceae</taxon>
        <taxon>Brassiceae</taxon>
        <taxon>Brassica</taxon>
    </lineage>
</organism>
<dbReference type="PANTHER" id="PTHR45647">
    <property type="entry name" value="OS02G0152300 PROTEIN"/>
    <property type="match status" value="1"/>
</dbReference>
<feature type="domain" description="Protein kinase" evidence="9">
    <location>
        <begin position="487"/>
        <end position="789"/>
    </location>
</feature>
<evidence type="ECO:0000256" key="2">
    <source>
        <dbReference type="ARBA" id="ARBA00003861"/>
    </source>
</evidence>
<feature type="region of interest" description="Disordered" evidence="8">
    <location>
        <begin position="871"/>
        <end position="908"/>
    </location>
</feature>
<dbReference type="Proteomes" id="UP000824890">
    <property type="component" value="Unassembled WGS sequence"/>
</dbReference>
<reference evidence="12 13" key="1">
    <citation type="submission" date="2021-05" db="EMBL/GenBank/DDBJ databases">
        <title>Genome Assembly of Synthetic Allotetraploid Brassica napus Reveals Homoeologous Exchanges between Subgenomes.</title>
        <authorList>
            <person name="Davis J.T."/>
        </authorList>
    </citation>
    <scope>NUCLEOTIDE SEQUENCE [LARGE SCALE GENOMIC DNA]</scope>
    <source>
        <strain evidence="13">cv. Da-Ae</strain>
        <tissue evidence="12">Seedling</tissue>
    </source>
</reference>
<dbReference type="InterPro" id="IPR051348">
    <property type="entry name" value="U-box_ubiquitin_ligases"/>
</dbReference>
<dbReference type="CDD" id="cd23797">
    <property type="entry name" value="UBCc_UBE2H"/>
    <property type="match status" value="2"/>
</dbReference>
<dbReference type="EMBL" id="JAGKQM010000003">
    <property type="protein sequence ID" value="KAH0933174.1"/>
    <property type="molecule type" value="Genomic_DNA"/>
</dbReference>
<keyword evidence="6" id="KW-0833">Ubl conjugation pathway</keyword>
<feature type="compositionally biased region" description="Polar residues" evidence="8">
    <location>
        <begin position="467"/>
        <end position="483"/>
    </location>
</feature>
<dbReference type="Pfam" id="PF00069">
    <property type="entry name" value="Pkinase"/>
    <property type="match status" value="1"/>
</dbReference>
<evidence type="ECO:0000256" key="3">
    <source>
        <dbReference type="ARBA" id="ARBA00004906"/>
    </source>
</evidence>
<evidence type="ECO:0000259" key="9">
    <source>
        <dbReference type="PROSITE" id="PS50011"/>
    </source>
</evidence>
<dbReference type="InterPro" id="IPR008266">
    <property type="entry name" value="Tyr_kinase_AS"/>
</dbReference>
<dbReference type="InterPro" id="IPR023313">
    <property type="entry name" value="UBQ-conjugating_AS"/>
</dbReference>